<evidence type="ECO:0000313" key="6">
    <source>
        <dbReference type="Proteomes" id="UP000092594"/>
    </source>
</evidence>
<keyword evidence="1" id="KW-1133">Transmembrane helix</keyword>
<dbReference type="Gene3D" id="3.60.21.10">
    <property type="match status" value="1"/>
</dbReference>
<reference evidence="3 5" key="1">
    <citation type="submission" date="2014-08" db="EMBL/GenBank/DDBJ databases">
        <title>Chaperone-usher fimbriae in a diverse selection of Gallibacterium genomes.</title>
        <authorList>
            <person name="Kudirkiene E."/>
            <person name="Bager R.J."/>
            <person name="Johnson T.J."/>
            <person name="Bojesen A.M."/>
        </authorList>
    </citation>
    <scope>NUCLEOTIDE SEQUENCE [LARGE SCALE GENOMIC DNA]</scope>
    <source>
        <strain evidence="3 5">CCM5974</strain>
    </source>
</reference>
<dbReference type="Pfam" id="PF00149">
    <property type="entry name" value="Metallophos"/>
    <property type="match status" value="1"/>
</dbReference>
<dbReference type="eggNOG" id="COG1408">
    <property type="taxonomic scope" value="Bacteria"/>
</dbReference>
<dbReference type="PANTHER" id="PTHR31302:SF0">
    <property type="entry name" value="TRANSMEMBRANE PROTEIN WITH METALLOPHOSPHOESTERASE DOMAIN"/>
    <property type="match status" value="1"/>
</dbReference>
<gene>
    <name evidence="3" type="ORF">JP36_09965</name>
    <name evidence="4" type="ORF">QV05_01385</name>
</gene>
<dbReference type="GO" id="GO:0016787">
    <property type="term" value="F:hydrolase activity"/>
    <property type="evidence" value="ECO:0007669"/>
    <property type="project" value="InterPro"/>
</dbReference>
<comment type="caution">
    <text evidence="3">The sequence shown here is derived from an EMBL/GenBank/DDBJ whole genome shotgun (WGS) entry which is preliminary data.</text>
</comment>
<evidence type="ECO:0000256" key="1">
    <source>
        <dbReference type="SAM" id="Phobius"/>
    </source>
</evidence>
<feature type="transmembrane region" description="Helical" evidence="1">
    <location>
        <begin position="38"/>
        <end position="59"/>
    </location>
</feature>
<proteinExistence type="predicted"/>
<feature type="transmembrane region" description="Helical" evidence="1">
    <location>
        <begin position="6"/>
        <end position="26"/>
    </location>
</feature>
<evidence type="ECO:0000259" key="2">
    <source>
        <dbReference type="Pfam" id="PF00149"/>
    </source>
</evidence>
<dbReference type="PANTHER" id="PTHR31302">
    <property type="entry name" value="TRANSMEMBRANE PROTEIN WITH METALLOPHOSPHOESTERASE DOMAIN-RELATED"/>
    <property type="match status" value="1"/>
</dbReference>
<evidence type="ECO:0000313" key="4">
    <source>
        <dbReference type="EMBL" id="OBX02938.1"/>
    </source>
</evidence>
<sequence>MLFRYIALVALQLFIFIAIRSIDWFFFVKPTKPHYKRVFFWLSYVAINAFILLSIARIIPDGFKYSAYILITLWYITLVAVMIFLLRKFLLLFAVELAAFPIISRCIALVSLSALFSYSIYQAYTPQIVHYSVKIDKEMQPLRIGVASDLHLGKLFGVKQLEQLQNIFEQQEVDIILLPGDLMDDNLNAYFSEKMGAYFAKLSAPLGVYATLGNHDFFQQPQQIAHEVRKEGVYLLTDQAVIVSDKFILVGRNDEMDQLRQTTEAILSFIPTEKRQNLPILLMDHRPFSLSENANAGADIQVSGHTHNGQIFPGNLITKWVYELSYGYKQIEQMHTFVTSGYGFWGVPFRLGSQSEVMIIDVSGTK</sequence>
<dbReference type="RefSeq" id="WP_039174241.1">
    <property type="nucleotide sequence ID" value="NZ_JPXX01000029.1"/>
</dbReference>
<dbReference type="PATRIC" id="fig|155515.4.peg.327"/>
<dbReference type="AlphaFoldDB" id="A0A0A2Y007"/>
<dbReference type="EMBL" id="JTJQ01000004">
    <property type="protein sequence ID" value="OBX02938.1"/>
    <property type="molecule type" value="Genomic_DNA"/>
</dbReference>
<dbReference type="OrthoDB" id="9780884at2"/>
<keyword evidence="1" id="KW-0812">Transmembrane</keyword>
<feature type="domain" description="Calcineurin-like phosphoesterase" evidence="2">
    <location>
        <begin position="142"/>
        <end position="308"/>
    </location>
</feature>
<protein>
    <submittedName>
        <fullName evidence="3">Metallophosphoesterase</fullName>
    </submittedName>
</protein>
<accession>A0A0A2Y007</accession>
<dbReference type="SUPFAM" id="SSF56300">
    <property type="entry name" value="Metallo-dependent phosphatases"/>
    <property type="match status" value="1"/>
</dbReference>
<keyword evidence="1" id="KW-0472">Membrane</keyword>
<keyword evidence="6" id="KW-1185">Reference proteome</keyword>
<dbReference type="Proteomes" id="UP000092594">
    <property type="component" value="Unassembled WGS sequence"/>
</dbReference>
<dbReference type="EMBL" id="JPXX01000029">
    <property type="protein sequence ID" value="KGQ36452.1"/>
    <property type="molecule type" value="Genomic_DNA"/>
</dbReference>
<dbReference type="InterPro" id="IPR051158">
    <property type="entry name" value="Metallophosphoesterase_sf"/>
</dbReference>
<organism evidence="3 5">
    <name type="scientific">Gallibacterium genomosp. 1</name>
    <dbReference type="NCBI Taxonomy" id="155515"/>
    <lineage>
        <taxon>Bacteria</taxon>
        <taxon>Pseudomonadati</taxon>
        <taxon>Pseudomonadota</taxon>
        <taxon>Gammaproteobacteria</taxon>
        <taxon>Pasteurellales</taxon>
        <taxon>Pasteurellaceae</taxon>
        <taxon>Gallibacterium</taxon>
    </lineage>
</organism>
<evidence type="ECO:0000313" key="3">
    <source>
        <dbReference type="EMBL" id="KGQ36452.1"/>
    </source>
</evidence>
<reference evidence="4 6" key="2">
    <citation type="submission" date="2014-11" db="EMBL/GenBank/DDBJ databases">
        <title>Pan-genome of Gallibacterium spp.</title>
        <authorList>
            <person name="Kudirkiene E."/>
            <person name="Bojesen A.M."/>
        </authorList>
    </citation>
    <scope>NUCLEOTIDE SEQUENCE [LARGE SCALE GENOMIC DNA]</scope>
    <source>
        <strain evidence="4 6">Gerl. 2740/89</strain>
    </source>
</reference>
<dbReference type="STRING" id="155515.JP36_09965"/>
<feature type="transmembrane region" description="Helical" evidence="1">
    <location>
        <begin position="65"/>
        <end position="86"/>
    </location>
</feature>
<dbReference type="Proteomes" id="UP000030539">
    <property type="component" value="Unassembled WGS sequence"/>
</dbReference>
<dbReference type="InterPro" id="IPR004843">
    <property type="entry name" value="Calcineurin-like_PHP"/>
</dbReference>
<evidence type="ECO:0000313" key="5">
    <source>
        <dbReference type="Proteomes" id="UP000030539"/>
    </source>
</evidence>
<name>A0A0A2Y007_9PAST</name>
<dbReference type="InterPro" id="IPR029052">
    <property type="entry name" value="Metallo-depent_PP-like"/>
</dbReference>